<evidence type="ECO:0000256" key="4">
    <source>
        <dbReference type="ARBA" id="ARBA00022984"/>
    </source>
</evidence>
<dbReference type="NCBIfam" id="TIGR01085">
    <property type="entry name" value="murE"/>
    <property type="match status" value="1"/>
</dbReference>
<sequence length="440" mass="47303">MANTLAQIFAQIPVTAIAPTKIPNLLINGIALDSRQVKPGNLFVALTGGSTDGHKYITSAVQQGAIAIVGTQPAADLTLDVPYLQVADARVALAWISAAFYNFPARKLTVIGVTGTDGKTTTSNLLYQILKHAGIRVGMVSTVNAVIGETEIDTGFHVTTPEAPDVQHYLAQMVAAGLTHVVLETTSHGLAQERVTACEFDIGVVTNITHEHLDYHGSYAAYRAAKARLLNHDDRSYDFLHDYVQTVQLSYGFDPQANVRAEGLRYDPLAMYFTAVFHDGQKVPVTSRLVGRYNVSNILAAMTAAVSGIGLTPQQAAEGVAQLGQIPGRMERISLGQDFTAIVDFAHTPNALQVTLETAREITDGRVIAVFGSAGLRDREKRRLMAEVSARLADITILTAEDPRTESLDAILAEMAKAAAAQGGVEGQTFWRVPDRREAI</sequence>
<name>A0A0H4TUN2_9CHLR</name>
<dbReference type="PANTHER" id="PTHR23135">
    <property type="entry name" value="MUR LIGASE FAMILY MEMBER"/>
    <property type="match status" value="1"/>
</dbReference>
<feature type="non-terminal residue" evidence="11">
    <location>
        <position position="440"/>
    </location>
</feature>
<evidence type="ECO:0000259" key="9">
    <source>
        <dbReference type="Pfam" id="PF02875"/>
    </source>
</evidence>
<dbReference type="Gene3D" id="3.40.1190.10">
    <property type="entry name" value="Mur-like, catalytic domain"/>
    <property type="match status" value="1"/>
</dbReference>
<dbReference type="InterPro" id="IPR036615">
    <property type="entry name" value="Mur_ligase_C_dom_sf"/>
</dbReference>
<evidence type="ECO:0000256" key="1">
    <source>
        <dbReference type="ARBA" id="ARBA00005898"/>
    </source>
</evidence>
<dbReference type="Pfam" id="PF01225">
    <property type="entry name" value="Mur_ligase"/>
    <property type="match status" value="1"/>
</dbReference>
<dbReference type="EC" id="6.3.2.13" evidence="11"/>
<keyword evidence="6 7" id="KW-0961">Cell wall biogenesis/degradation</keyword>
<comment type="pathway">
    <text evidence="7">Cell wall biogenesis; peptidoglycan biosynthesis.</text>
</comment>
<keyword evidence="11" id="KW-0436">Ligase</keyword>
<keyword evidence="2 7" id="KW-0132">Cell division</keyword>
<feature type="domain" description="Mur ligase central" evidence="10">
    <location>
        <begin position="113"/>
        <end position="305"/>
    </location>
</feature>
<protein>
    <submittedName>
        <fullName evidence="11">UDP-N-acetylmuramoylalanyl-D-glutamate--2, 6-diaminopimelate ligase, UDP-N-acetylmuramoyl-L-alanyl-D-glutamate--2, 6-diaminopimelate ligase</fullName>
        <ecNumber evidence="11">6.3.2.13</ecNumber>
    </submittedName>
</protein>
<dbReference type="GO" id="GO:0005737">
    <property type="term" value="C:cytoplasm"/>
    <property type="evidence" value="ECO:0007669"/>
    <property type="project" value="UniProtKB-SubCell"/>
</dbReference>
<evidence type="ECO:0000256" key="2">
    <source>
        <dbReference type="ARBA" id="ARBA00022618"/>
    </source>
</evidence>
<keyword evidence="3 7" id="KW-0133">Cell shape</keyword>
<dbReference type="PANTHER" id="PTHR23135:SF4">
    <property type="entry name" value="UDP-N-ACETYLMURAMOYL-L-ALANYL-D-GLUTAMATE--2,6-DIAMINOPIMELATE LIGASE MURE HOMOLOG, CHLOROPLASTIC"/>
    <property type="match status" value="1"/>
</dbReference>
<dbReference type="GO" id="GO:0008765">
    <property type="term" value="F:UDP-N-acetylmuramoylalanyl-D-glutamate-2,6-diaminopimelate ligase activity"/>
    <property type="evidence" value="ECO:0007669"/>
    <property type="project" value="UniProtKB-EC"/>
</dbReference>
<dbReference type="Gene3D" id="3.90.190.20">
    <property type="entry name" value="Mur ligase, C-terminal domain"/>
    <property type="match status" value="1"/>
</dbReference>
<comment type="similarity">
    <text evidence="1">Belongs to the MurCDEF family. MurE subfamily.</text>
</comment>
<evidence type="ECO:0000256" key="3">
    <source>
        <dbReference type="ARBA" id="ARBA00022960"/>
    </source>
</evidence>
<dbReference type="EMBL" id="KT007045">
    <property type="protein sequence ID" value="AKQ04574.1"/>
    <property type="molecule type" value="Genomic_DNA"/>
</dbReference>
<dbReference type="SUPFAM" id="SSF53244">
    <property type="entry name" value="MurD-like peptide ligases, peptide-binding domain"/>
    <property type="match status" value="1"/>
</dbReference>
<organism evidence="11">
    <name type="scientific">uncultured Chloroflexi bacterium Rifle_16ft_4_minimus_640</name>
    <dbReference type="NCBI Taxonomy" id="1665080"/>
    <lineage>
        <taxon>Bacteria</taxon>
        <taxon>Bacillati</taxon>
        <taxon>Chloroflexota</taxon>
        <taxon>environmental samples</taxon>
    </lineage>
</organism>
<gene>
    <name evidence="11" type="primary">murE</name>
</gene>
<dbReference type="SUPFAM" id="SSF63418">
    <property type="entry name" value="MurE/MurF N-terminal domain"/>
    <property type="match status" value="1"/>
</dbReference>
<dbReference type="GO" id="GO:0009252">
    <property type="term" value="P:peptidoglycan biosynthetic process"/>
    <property type="evidence" value="ECO:0007669"/>
    <property type="project" value="UniProtKB-UniPathway"/>
</dbReference>
<comment type="subcellular location">
    <subcellularLocation>
        <location evidence="7">Cytoplasm</location>
    </subcellularLocation>
</comment>
<evidence type="ECO:0000259" key="8">
    <source>
        <dbReference type="Pfam" id="PF01225"/>
    </source>
</evidence>
<evidence type="ECO:0000259" key="10">
    <source>
        <dbReference type="Pfam" id="PF08245"/>
    </source>
</evidence>
<keyword evidence="4 7" id="KW-0573">Peptidoglycan synthesis</keyword>
<dbReference type="Pfam" id="PF08245">
    <property type="entry name" value="Mur_ligase_M"/>
    <property type="match status" value="1"/>
</dbReference>
<feature type="domain" description="Mur ligase C-terminal" evidence="9">
    <location>
        <begin position="328"/>
        <end position="440"/>
    </location>
</feature>
<dbReference type="NCBIfam" id="NF001126">
    <property type="entry name" value="PRK00139.1-4"/>
    <property type="match status" value="1"/>
</dbReference>
<dbReference type="GO" id="GO:0051301">
    <property type="term" value="P:cell division"/>
    <property type="evidence" value="ECO:0007669"/>
    <property type="project" value="UniProtKB-KW"/>
</dbReference>
<dbReference type="InterPro" id="IPR005761">
    <property type="entry name" value="UDP-N-AcMur-Glu-dNH2Pim_ligase"/>
</dbReference>
<dbReference type="GO" id="GO:0005524">
    <property type="term" value="F:ATP binding"/>
    <property type="evidence" value="ECO:0007669"/>
    <property type="project" value="InterPro"/>
</dbReference>
<dbReference type="InterPro" id="IPR013221">
    <property type="entry name" value="Mur_ligase_cen"/>
</dbReference>
<dbReference type="InterPro" id="IPR000713">
    <property type="entry name" value="Mur_ligase_N"/>
</dbReference>
<evidence type="ECO:0000313" key="11">
    <source>
        <dbReference type="EMBL" id="AKQ04574.1"/>
    </source>
</evidence>
<dbReference type="SUPFAM" id="SSF53623">
    <property type="entry name" value="MurD-like peptide ligases, catalytic domain"/>
    <property type="match status" value="1"/>
</dbReference>
<dbReference type="InterPro" id="IPR035911">
    <property type="entry name" value="MurE/MurF_N"/>
</dbReference>
<dbReference type="Gene3D" id="3.40.1390.10">
    <property type="entry name" value="MurE/MurF, N-terminal domain"/>
    <property type="match status" value="1"/>
</dbReference>
<feature type="domain" description="Mur ligase N-terminal catalytic" evidence="8">
    <location>
        <begin position="27"/>
        <end position="101"/>
    </location>
</feature>
<reference evidence="11" key="1">
    <citation type="journal article" date="2015" name="ISME J.">
        <title>Aquifer environment selects for microbial species cohorts in sediment and groundwater.</title>
        <authorList>
            <person name="Hug L.A."/>
            <person name="Thomas B.C."/>
            <person name="Brown C.T."/>
            <person name="Frischkorn K.R."/>
            <person name="Williams K.H."/>
            <person name="Tringe S.G."/>
            <person name="Banfield J.F."/>
        </authorList>
    </citation>
    <scope>NUCLEOTIDE SEQUENCE</scope>
</reference>
<evidence type="ECO:0000256" key="6">
    <source>
        <dbReference type="ARBA" id="ARBA00023316"/>
    </source>
</evidence>
<dbReference type="InterPro" id="IPR004101">
    <property type="entry name" value="Mur_ligase_C"/>
</dbReference>
<dbReference type="InterPro" id="IPR036565">
    <property type="entry name" value="Mur-like_cat_sf"/>
</dbReference>
<dbReference type="AlphaFoldDB" id="A0A0H4TUN2"/>
<accession>A0A0H4TUN2</accession>
<dbReference type="GO" id="GO:0071555">
    <property type="term" value="P:cell wall organization"/>
    <property type="evidence" value="ECO:0007669"/>
    <property type="project" value="UniProtKB-KW"/>
</dbReference>
<dbReference type="Pfam" id="PF02875">
    <property type="entry name" value="Mur_ligase_C"/>
    <property type="match status" value="1"/>
</dbReference>
<evidence type="ECO:0000256" key="5">
    <source>
        <dbReference type="ARBA" id="ARBA00023306"/>
    </source>
</evidence>
<evidence type="ECO:0000256" key="7">
    <source>
        <dbReference type="RuleBase" id="RU004135"/>
    </source>
</evidence>
<dbReference type="CDD" id="cd01983">
    <property type="entry name" value="SIMIBI"/>
    <property type="match status" value="1"/>
</dbReference>
<dbReference type="GO" id="GO:0008360">
    <property type="term" value="P:regulation of cell shape"/>
    <property type="evidence" value="ECO:0007669"/>
    <property type="project" value="UniProtKB-KW"/>
</dbReference>
<keyword evidence="5 7" id="KW-0131">Cell cycle</keyword>
<proteinExistence type="inferred from homology"/>
<dbReference type="UniPathway" id="UPA00219"/>